<feature type="region of interest" description="Disordered" evidence="1">
    <location>
        <begin position="1"/>
        <end position="40"/>
    </location>
</feature>
<dbReference type="AlphaFoldDB" id="A0AAV2CY12"/>
<evidence type="ECO:0000313" key="3">
    <source>
        <dbReference type="Proteomes" id="UP001497516"/>
    </source>
</evidence>
<evidence type="ECO:0000313" key="2">
    <source>
        <dbReference type="EMBL" id="CAL1360996.1"/>
    </source>
</evidence>
<gene>
    <name evidence="2" type="ORF">LTRI10_LOCUS8395</name>
</gene>
<name>A0AAV2CY12_9ROSI</name>
<accession>A0AAV2CY12</accession>
<evidence type="ECO:0000256" key="1">
    <source>
        <dbReference type="SAM" id="MobiDB-lite"/>
    </source>
</evidence>
<keyword evidence="3" id="KW-1185">Reference proteome</keyword>
<protein>
    <submittedName>
        <fullName evidence="2">Uncharacterized protein</fullName>
    </submittedName>
</protein>
<dbReference type="Proteomes" id="UP001497516">
    <property type="component" value="Chromosome 10"/>
</dbReference>
<reference evidence="2 3" key="1">
    <citation type="submission" date="2024-04" db="EMBL/GenBank/DDBJ databases">
        <authorList>
            <person name="Fracassetti M."/>
        </authorList>
    </citation>
    <scope>NUCLEOTIDE SEQUENCE [LARGE SCALE GENOMIC DNA]</scope>
</reference>
<sequence length="88" mass="9783">MFETHRLVTGKIPGHGQESPTRDFCFLPGPPSASQRRPKRQIPGHLQIIPDRVNLLMAGYFAPPAHFTPNLLLSTPNSFLRLDANAKP</sequence>
<organism evidence="2 3">
    <name type="scientific">Linum trigynum</name>
    <dbReference type="NCBI Taxonomy" id="586398"/>
    <lineage>
        <taxon>Eukaryota</taxon>
        <taxon>Viridiplantae</taxon>
        <taxon>Streptophyta</taxon>
        <taxon>Embryophyta</taxon>
        <taxon>Tracheophyta</taxon>
        <taxon>Spermatophyta</taxon>
        <taxon>Magnoliopsida</taxon>
        <taxon>eudicotyledons</taxon>
        <taxon>Gunneridae</taxon>
        <taxon>Pentapetalae</taxon>
        <taxon>rosids</taxon>
        <taxon>fabids</taxon>
        <taxon>Malpighiales</taxon>
        <taxon>Linaceae</taxon>
        <taxon>Linum</taxon>
    </lineage>
</organism>
<dbReference type="EMBL" id="OZ034814">
    <property type="protein sequence ID" value="CAL1360996.1"/>
    <property type="molecule type" value="Genomic_DNA"/>
</dbReference>
<proteinExistence type="predicted"/>